<evidence type="ECO:0000313" key="3">
    <source>
        <dbReference type="Proteomes" id="UP000285405"/>
    </source>
</evidence>
<evidence type="ECO:0000256" key="1">
    <source>
        <dbReference type="SAM" id="MobiDB-lite"/>
    </source>
</evidence>
<reference evidence="2 3" key="1">
    <citation type="journal article" date="2018" name="BMC Genomics">
        <title>Comparative genome analyses reveal sequence features reflecting distinct modes of host-adaptation between dicot and monocot powdery mildew.</title>
        <authorList>
            <person name="Wu Y."/>
            <person name="Ma X."/>
            <person name="Pan Z."/>
            <person name="Kale S.D."/>
            <person name="Song Y."/>
            <person name="King H."/>
            <person name="Zhang Q."/>
            <person name="Presley C."/>
            <person name="Deng X."/>
            <person name="Wei C.I."/>
            <person name="Xiao S."/>
        </authorList>
    </citation>
    <scope>NUCLEOTIDE SEQUENCE [LARGE SCALE GENOMIC DNA]</scope>
    <source>
        <strain evidence="2">UCSC1</strain>
    </source>
</reference>
<name>A0A420J348_9PEZI</name>
<feature type="region of interest" description="Disordered" evidence="1">
    <location>
        <begin position="1"/>
        <end position="44"/>
    </location>
</feature>
<feature type="compositionally biased region" description="Polar residues" evidence="1">
    <location>
        <begin position="1"/>
        <end position="10"/>
    </location>
</feature>
<organism evidence="2 3">
    <name type="scientific">Golovinomyces cichoracearum</name>
    <dbReference type="NCBI Taxonomy" id="62708"/>
    <lineage>
        <taxon>Eukaryota</taxon>
        <taxon>Fungi</taxon>
        <taxon>Dikarya</taxon>
        <taxon>Ascomycota</taxon>
        <taxon>Pezizomycotina</taxon>
        <taxon>Leotiomycetes</taxon>
        <taxon>Erysiphales</taxon>
        <taxon>Erysiphaceae</taxon>
        <taxon>Golovinomyces</taxon>
    </lineage>
</organism>
<dbReference type="AlphaFoldDB" id="A0A420J348"/>
<accession>A0A420J348</accession>
<proteinExistence type="predicted"/>
<evidence type="ECO:0000313" key="2">
    <source>
        <dbReference type="EMBL" id="RKF81183.1"/>
    </source>
</evidence>
<comment type="caution">
    <text evidence="2">The sequence shown here is derived from an EMBL/GenBank/DDBJ whole genome shotgun (WGS) entry which is preliminary data.</text>
</comment>
<protein>
    <submittedName>
        <fullName evidence="2">Uncharacterized protein</fullName>
    </submittedName>
</protein>
<dbReference type="EMBL" id="MCBR01002873">
    <property type="protein sequence ID" value="RKF81183.1"/>
    <property type="molecule type" value="Genomic_DNA"/>
</dbReference>
<sequence length="87" mass="10217">VFEDNGQSNGCYVRKKARRLSQTERRNRNSTQSATREMNPPRGVRSKETIFNKINLKKKNIKKSVQFSREYCSVQTMNIVIMYLINS</sequence>
<feature type="non-terminal residue" evidence="2">
    <location>
        <position position="1"/>
    </location>
</feature>
<dbReference type="Proteomes" id="UP000285405">
    <property type="component" value="Unassembled WGS sequence"/>
</dbReference>
<gene>
    <name evidence="2" type="ORF">GcC1_028038</name>
</gene>